<dbReference type="EMBL" id="CALLCH030000012">
    <property type="protein sequence ID" value="CAI4215343.1"/>
    <property type="molecule type" value="Genomic_DNA"/>
</dbReference>
<keyword evidence="3" id="KW-1185">Reference proteome</keyword>
<keyword evidence="1" id="KW-0732">Signal</keyword>
<evidence type="ECO:0000313" key="2">
    <source>
        <dbReference type="EMBL" id="CAI4215343.1"/>
    </source>
</evidence>
<feature type="chain" id="PRO_5040508943" evidence="1">
    <location>
        <begin position="17"/>
        <end position="151"/>
    </location>
</feature>
<gene>
    <name evidence="2" type="ORF">PPNO1_LOCUS5056</name>
</gene>
<dbReference type="OrthoDB" id="3915838at2759"/>
<reference evidence="2" key="1">
    <citation type="submission" date="2022-11" db="EMBL/GenBank/DDBJ databases">
        <authorList>
            <person name="Scott C."/>
            <person name="Bruce N."/>
        </authorList>
    </citation>
    <scope>NUCLEOTIDE SEQUENCE</scope>
</reference>
<feature type="signal peptide" evidence="1">
    <location>
        <begin position="1"/>
        <end position="16"/>
    </location>
</feature>
<dbReference type="AlphaFoldDB" id="A0A9P1H4Q5"/>
<protein>
    <submittedName>
        <fullName evidence="2">Uncharacterized protein</fullName>
    </submittedName>
</protein>
<comment type="caution">
    <text evidence="2">The sequence shown here is derived from an EMBL/GenBank/DDBJ whole genome shotgun (WGS) entry which is preliminary data.</text>
</comment>
<evidence type="ECO:0000256" key="1">
    <source>
        <dbReference type="SAM" id="SignalP"/>
    </source>
</evidence>
<accession>A0A9P1H4Q5</accession>
<dbReference type="Proteomes" id="UP000838763">
    <property type="component" value="Unassembled WGS sequence"/>
</dbReference>
<name>A0A9P1H4Q5_9PEZI</name>
<organism evidence="2 3">
    <name type="scientific">Parascedosporium putredinis</name>
    <dbReference type="NCBI Taxonomy" id="1442378"/>
    <lineage>
        <taxon>Eukaryota</taxon>
        <taxon>Fungi</taxon>
        <taxon>Dikarya</taxon>
        <taxon>Ascomycota</taxon>
        <taxon>Pezizomycotina</taxon>
        <taxon>Sordariomycetes</taxon>
        <taxon>Hypocreomycetidae</taxon>
        <taxon>Microascales</taxon>
        <taxon>Microascaceae</taxon>
        <taxon>Parascedosporium</taxon>
    </lineage>
</organism>
<sequence>MRFLAALSFLATVVLAKPEQIRGVREPIYHLYLQAHPTDPTKVVLGPEASADTFEIGGTIASNTTSLFINIGDDSTSYKSLTFGESGETTAWGLEGDTIITTTGSSYGRQLNFLVCDFSGGYWEVFLQTGSDEPSGKTCSNYQTIHLPCLC</sequence>
<proteinExistence type="predicted"/>
<evidence type="ECO:0000313" key="3">
    <source>
        <dbReference type="Proteomes" id="UP000838763"/>
    </source>
</evidence>